<dbReference type="Pfam" id="PF01593">
    <property type="entry name" value="Amino_oxidase"/>
    <property type="match status" value="1"/>
</dbReference>
<evidence type="ECO:0000256" key="5">
    <source>
        <dbReference type="ARBA" id="ARBA00023027"/>
    </source>
</evidence>
<evidence type="ECO:0000256" key="3">
    <source>
        <dbReference type="ARBA" id="ARBA00022827"/>
    </source>
</evidence>
<evidence type="ECO:0000256" key="1">
    <source>
        <dbReference type="ARBA" id="ARBA00022630"/>
    </source>
</evidence>
<dbReference type="PANTHER" id="PTHR46091">
    <property type="entry name" value="BLR7054 PROTEIN"/>
    <property type="match status" value="1"/>
</dbReference>
<dbReference type="PANTHER" id="PTHR46091:SF3">
    <property type="entry name" value="AMINE OXIDASE DOMAIN-CONTAINING PROTEIN"/>
    <property type="match status" value="1"/>
</dbReference>
<keyword evidence="1" id="KW-0285">Flavoprotein</keyword>
<organism evidence="7 8">
    <name type="scientific">bacterium (Candidatus Blackallbacteria) CG17_big_fil_post_rev_8_21_14_2_50_48_46</name>
    <dbReference type="NCBI Taxonomy" id="2014261"/>
    <lineage>
        <taxon>Bacteria</taxon>
        <taxon>Candidatus Blackallbacteria</taxon>
    </lineage>
</organism>
<evidence type="ECO:0000256" key="4">
    <source>
        <dbReference type="ARBA" id="ARBA00022857"/>
    </source>
</evidence>
<dbReference type="InterPro" id="IPR052206">
    <property type="entry name" value="Retinol_saturase"/>
</dbReference>
<comment type="caution">
    <text evidence="7">The sequence shown here is derived from an EMBL/GenBank/DDBJ whole genome shotgun (WGS) entry which is preliminary data.</text>
</comment>
<gene>
    <name evidence="7" type="ORF">COW36_07675</name>
</gene>
<keyword evidence="4" id="KW-0521">NADP</keyword>
<dbReference type="InterPro" id="IPR002937">
    <property type="entry name" value="Amino_oxidase"/>
</dbReference>
<name>A0A2M7G7L1_9BACT</name>
<dbReference type="Gene3D" id="3.50.50.60">
    <property type="entry name" value="FAD/NAD(P)-binding domain"/>
    <property type="match status" value="2"/>
</dbReference>
<dbReference type="AlphaFoldDB" id="A0A2M7G7L1"/>
<accession>A0A2M7G7L1</accession>
<dbReference type="Proteomes" id="UP000231019">
    <property type="component" value="Unassembled WGS sequence"/>
</dbReference>
<evidence type="ECO:0000313" key="8">
    <source>
        <dbReference type="Proteomes" id="UP000231019"/>
    </source>
</evidence>
<keyword evidence="3" id="KW-0274">FAD</keyword>
<protein>
    <submittedName>
        <fullName evidence="7">NAD(P)/FAD-dependent oxidoreductase</fullName>
    </submittedName>
</protein>
<dbReference type="EMBL" id="PFFQ01000021">
    <property type="protein sequence ID" value="PIW17719.1"/>
    <property type="molecule type" value="Genomic_DNA"/>
</dbReference>
<keyword evidence="5" id="KW-0520">NAD</keyword>
<reference evidence="7 8" key="1">
    <citation type="submission" date="2017-09" db="EMBL/GenBank/DDBJ databases">
        <title>Depth-based differentiation of microbial function through sediment-hosted aquifers and enrichment of novel symbionts in the deep terrestrial subsurface.</title>
        <authorList>
            <person name="Probst A.J."/>
            <person name="Ladd B."/>
            <person name="Jarett J.K."/>
            <person name="Geller-Mcgrath D.E."/>
            <person name="Sieber C.M."/>
            <person name="Emerson J.B."/>
            <person name="Anantharaman K."/>
            <person name="Thomas B.C."/>
            <person name="Malmstrom R."/>
            <person name="Stieglmeier M."/>
            <person name="Klingl A."/>
            <person name="Woyke T."/>
            <person name="Ryan C.M."/>
            <person name="Banfield J.F."/>
        </authorList>
    </citation>
    <scope>NUCLEOTIDE SEQUENCE [LARGE SCALE GENOMIC DNA]</scope>
    <source>
        <strain evidence="7">CG17_big_fil_post_rev_8_21_14_2_50_48_46</strain>
    </source>
</reference>
<evidence type="ECO:0000313" key="7">
    <source>
        <dbReference type="EMBL" id="PIW17719.1"/>
    </source>
</evidence>
<dbReference type="SUPFAM" id="SSF51905">
    <property type="entry name" value="FAD/NAD(P)-binding domain"/>
    <property type="match status" value="1"/>
</dbReference>
<evidence type="ECO:0000259" key="6">
    <source>
        <dbReference type="Pfam" id="PF01593"/>
    </source>
</evidence>
<dbReference type="PRINTS" id="PR00411">
    <property type="entry name" value="PNDRDTASEI"/>
</dbReference>
<feature type="domain" description="Amine oxidase" evidence="6">
    <location>
        <begin position="18"/>
        <end position="518"/>
    </location>
</feature>
<dbReference type="InterPro" id="IPR036188">
    <property type="entry name" value="FAD/NAD-bd_sf"/>
</dbReference>
<evidence type="ECO:0000256" key="2">
    <source>
        <dbReference type="ARBA" id="ARBA00022729"/>
    </source>
</evidence>
<keyword evidence="2" id="KW-0732">Signal</keyword>
<sequence length="531" mass="59028">MSPLSTEKFDALVIGSGMGGLAAASFLAQFGGQRVLVLERHFKAGGFTHTFQRKKWHWDVGLHYVGEMHEKASLRQIFDLATGGEVKWQKMPDPLEYFVYPEHRFALPADPDAYRSALQAAFPQEQKAIDTYFKDLQRLIGFFQQYMGCLALPTPVGKALRWLSHKERAFALQTTGQYLASRFRDPQLRGVIASQWGDYGLPPGQSALLIHALIAHHYLRGGYYPIGGSGTLAASIEKQIKAQGGEIRVCQEVSEILIEGSKAVGVRVRDLRSHDQPEYTLKAPRIVSDAGVWNTYLRLMPPETTSYASGIREFFSQTPAVSALTLYLGFESSPRDLGYQGENYWLYPSYDHDRNFASRHQWLHLEQAQPPMAYLSFPSLKDPLAQAHTGEIITVSEASDFKNWEKSAWKKRGKDYETLKAELSERLLNYVEGYCPGLKAKVAFSELSTPLSNAWFTAHPQGMIYGAAAIPERFKTELTPWHQPRTPIPGLYLTGADAGTLGIGGALAGGLLAATAILGPSKMAPVLKQMR</sequence>
<proteinExistence type="predicted"/>
<dbReference type="GO" id="GO:0016491">
    <property type="term" value="F:oxidoreductase activity"/>
    <property type="evidence" value="ECO:0007669"/>
    <property type="project" value="InterPro"/>
</dbReference>